<feature type="active site" description="Glycyl thioester intermediate" evidence="5">
    <location>
        <position position="718"/>
    </location>
</feature>
<dbReference type="Gene3D" id="6.10.130.10">
    <property type="entry name" value="Ubiquitin-protein ligase E3A, N-terminal zinc-binding domain (AZUL)"/>
    <property type="match status" value="1"/>
</dbReference>
<evidence type="ECO:0000256" key="5">
    <source>
        <dbReference type="PROSITE-ProRule" id="PRU00104"/>
    </source>
</evidence>
<reference evidence="7" key="1">
    <citation type="submission" date="2015-07" db="EMBL/GenBank/DDBJ databases">
        <title>Adaptation to a free-living lifestyle via gene acquisitions in the diplomonad Trepomonas sp. PC1.</title>
        <authorList>
            <person name="Xu F."/>
            <person name="Jerlstrom-Hultqvist J."/>
            <person name="Kolisko M."/>
            <person name="Simpson A.G.B."/>
            <person name="Roger A.J."/>
            <person name="Svard S.G."/>
            <person name="Andersson J.O."/>
        </authorList>
    </citation>
    <scope>NUCLEOTIDE SEQUENCE</scope>
    <source>
        <strain evidence="7">PC1</strain>
    </source>
</reference>
<accession>A0A146KJD0</accession>
<protein>
    <recommendedName>
        <fullName evidence="2">HECT-type E3 ubiquitin transferase</fullName>
        <ecNumber evidence="2">2.3.2.26</ecNumber>
    </recommendedName>
</protein>
<dbReference type="AlphaFoldDB" id="A0A146KJD0"/>
<dbReference type="Gene3D" id="3.30.2410.10">
    <property type="entry name" value="Hect, E3 ligase catalytic domain"/>
    <property type="match status" value="1"/>
</dbReference>
<gene>
    <name evidence="7" type="ORF">TPC1_11438</name>
</gene>
<dbReference type="EMBL" id="GDID01001065">
    <property type="protein sequence ID" value="JAP95541.1"/>
    <property type="molecule type" value="Transcribed_RNA"/>
</dbReference>
<evidence type="ECO:0000256" key="2">
    <source>
        <dbReference type="ARBA" id="ARBA00012485"/>
    </source>
</evidence>
<name>A0A146KJD0_9EUKA</name>
<dbReference type="GO" id="GO:0006511">
    <property type="term" value="P:ubiquitin-dependent protein catabolic process"/>
    <property type="evidence" value="ECO:0007669"/>
    <property type="project" value="TreeGrafter"/>
</dbReference>
<evidence type="ECO:0000256" key="1">
    <source>
        <dbReference type="ARBA" id="ARBA00000885"/>
    </source>
</evidence>
<evidence type="ECO:0000259" key="6">
    <source>
        <dbReference type="PROSITE" id="PS50237"/>
    </source>
</evidence>
<dbReference type="EC" id="2.3.2.26" evidence="2"/>
<dbReference type="CDD" id="cd00078">
    <property type="entry name" value="HECTc"/>
    <property type="match status" value="1"/>
</dbReference>
<dbReference type="InterPro" id="IPR035983">
    <property type="entry name" value="Hect_E3_ubiquitin_ligase"/>
</dbReference>
<comment type="catalytic activity">
    <reaction evidence="1">
        <text>S-ubiquitinyl-[E2 ubiquitin-conjugating enzyme]-L-cysteine + [acceptor protein]-L-lysine = [E2 ubiquitin-conjugating enzyme]-L-cysteine + N(6)-ubiquitinyl-[acceptor protein]-L-lysine.</text>
        <dbReference type="EC" id="2.3.2.26"/>
    </reaction>
</comment>
<feature type="non-terminal residue" evidence="7">
    <location>
        <position position="1"/>
    </location>
</feature>
<dbReference type="Pfam" id="PF00632">
    <property type="entry name" value="HECT"/>
    <property type="match status" value="1"/>
</dbReference>
<keyword evidence="3" id="KW-0808">Transferase</keyword>
<evidence type="ECO:0000313" key="7">
    <source>
        <dbReference type="EMBL" id="JAP95541.1"/>
    </source>
</evidence>
<dbReference type="GO" id="GO:0000209">
    <property type="term" value="P:protein polyubiquitination"/>
    <property type="evidence" value="ECO:0007669"/>
    <property type="project" value="InterPro"/>
</dbReference>
<proteinExistence type="predicted"/>
<dbReference type="SUPFAM" id="SSF56204">
    <property type="entry name" value="Hect, E3 ligase catalytic domain"/>
    <property type="match status" value="1"/>
</dbReference>
<dbReference type="FunFam" id="3.30.2410.10:FF:000003">
    <property type="entry name" value="probable E3 ubiquitin-protein ligase HERC4 isoform X1"/>
    <property type="match status" value="1"/>
</dbReference>
<dbReference type="PROSITE" id="PS50237">
    <property type="entry name" value="HECT"/>
    <property type="match status" value="1"/>
</dbReference>
<dbReference type="Gene3D" id="3.30.2160.10">
    <property type="entry name" value="Hect, E3 ligase catalytic domain"/>
    <property type="match status" value="1"/>
</dbReference>
<dbReference type="InterPro" id="IPR044611">
    <property type="entry name" value="E3A/B/C-like"/>
</dbReference>
<dbReference type="Gene3D" id="3.90.1750.10">
    <property type="entry name" value="Hect, E3 ligase catalytic domains"/>
    <property type="match status" value="1"/>
</dbReference>
<dbReference type="InterPro" id="IPR042556">
    <property type="entry name" value="AZUL_sf"/>
</dbReference>
<dbReference type="GO" id="GO:0061630">
    <property type="term" value="F:ubiquitin protein ligase activity"/>
    <property type="evidence" value="ECO:0007669"/>
    <property type="project" value="UniProtKB-EC"/>
</dbReference>
<keyword evidence="4 5" id="KW-0833">Ubl conjugation pathway</keyword>
<feature type="domain" description="HECT" evidence="6">
    <location>
        <begin position="418"/>
        <end position="750"/>
    </location>
</feature>
<dbReference type="SMART" id="SM00119">
    <property type="entry name" value="HECTc"/>
    <property type="match status" value="1"/>
</dbReference>
<evidence type="ECO:0000256" key="4">
    <source>
        <dbReference type="ARBA" id="ARBA00022786"/>
    </source>
</evidence>
<organism evidence="7">
    <name type="scientific">Trepomonas sp. PC1</name>
    <dbReference type="NCBI Taxonomy" id="1076344"/>
    <lineage>
        <taxon>Eukaryota</taxon>
        <taxon>Metamonada</taxon>
        <taxon>Diplomonadida</taxon>
        <taxon>Hexamitidae</taxon>
        <taxon>Hexamitinae</taxon>
        <taxon>Trepomonas</taxon>
    </lineage>
</organism>
<dbReference type="InterPro" id="IPR000569">
    <property type="entry name" value="HECT_dom"/>
</dbReference>
<evidence type="ECO:0000256" key="3">
    <source>
        <dbReference type="ARBA" id="ARBA00022679"/>
    </source>
</evidence>
<dbReference type="PANTHER" id="PTHR45700:SF2">
    <property type="entry name" value="UBIQUITIN-PROTEIN LIGASE E3C"/>
    <property type="match status" value="1"/>
</dbReference>
<dbReference type="PANTHER" id="PTHR45700">
    <property type="entry name" value="UBIQUITIN-PROTEIN LIGASE E3C"/>
    <property type="match status" value="1"/>
</dbReference>
<sequence>IVKVQIQDGCGNSACQNQFCRSSQAFKCDLTAEEVYNKYGNMCLCMPSVAQILQRWCCKQTDLVQIWHSTPTDKFVLQPDSELQKTNFELLGSIISCNLQSLDQLTYFLFHEDLSKSMELNQTFFNKLLVLEQEDPSLNMQEQIVEMNGPITMFIQKLIDNLFSNTYVLSQDPNVIPSMDLMILLLSLPEEFLERSNISTVCTACLFKNLPKQGLRIDFFNYFYDFVTKDEIKFDLLDQIISCCNQYISVTLALQDRPRKPVSIIDVLPQKTEFIAIIELMQFVNQILHKIPQQERRDQLIKDLQNEYINSNAYNIQPDADYWLQLNPYQLNTQVLPVPLQMMIRARERQRQFPQQMFTLLDFPFIINSGTKAQLFRYEATHNIPHLNKLQVSRDDIVNDTMNFIVHLADVHFYEDHAKALLRVPMKVEFKNEDGIDAGGLSNEFFALICEELFSPKYNLFKYYEEQRVYFIQKFPMLEQQDLEQFYAFVGVILGLAILNNVNVNYQFPQFFYKKLLNLPLHFDDLKDLDEQKHRSLQQIIDYTEDDIEDALCMTFSVVEDVFGEKIEVDLIPDGRNIPVNQFNKNDYVQLLFEYETDLSIREQFKYLQKGFNNVVECSTFKLFSVKELEQIMCGEQVLDFEQLKKQCIYQQPYSESHKIAVWFWKLLLEEFDENCKKKFMKFVFGSERAPAGGLSRQRFELHKNGDDDKRMPTSHTCFGILMMPEYSSINVMREKLMQAIEHCEGFGLQ</sequence>